<accession>A0ABU0MKD0</accession>
<keyword evidence="7" id="KW-1185">Reference proteome</keyword>
<feature type="transmembrane region" description="Helical" evidence="4">
    <location>
        <begin position="70"/>
        <end position="88"/>
    </location>
</feature>
<feature type="domain" description="Major facilitator superfamily (MFS) profile" evidence="5">
    <location>
        <begin position="1"/>
        <end position="386"/>
    </location>
</feature>
<organism evidence="6 7">
    <name type="scientific">Azospirillum picis</name>
    <dbReference type="NCBI Taxonomy" id="488438"/>
    <lineage>
        <taxon>Bacteria</taxon>
        <taxon>Pseudomonadati</taxon>
        <taxon>Pseudomonadota</taxon>
        <taxon>Alphaproteobacteria</taxon>
        <taxon>Rhodospirillales</taxon>
        <taxon>Azospirillaceae</taxon>
        <taxon>Azospirillum</taxon>
    </lineage>
</organism>
<gene>
    <name evidence="6" type="ORF">QO018_002704</name>
</gene>
<dbReference type="Proteomes" id="UP001244552">
    <property type="component" value="Unassembled WGS sequence"/>
</dbReference>
<dbReference type="PANTHER" id="PTHR23537">
    <property type="match status" value="1"/>
</dbReference>
<evidence type="ECO:0000256" key="3">
    <source>
        <dbReference type="ARBA" id="ARBA00023136"/>
    </source>
</evidence>
<keyword evidence="3 4" id="KW-0472">Membrane</keyword>
<reference evidence="6 7" key="1">
    <citation type="submission" date="2023-07" db="EMBL/GenBank/DDBJ databases">
        <title>Genomic Encyclopedia of Type Strains, Phase IV (KMG-IV): sequencing the most valuable type-strain genomes for metagenomic binning, comparative biology and taxonomic classification.</title>
        <authorList>
            <person name="Goeker M."/>
        </authorList>
    </citation>
    <scope>NUCLEOTIDE SEQUENCE [LARGE SCALE GENOMIC DNA]</scope>
    <source>
        <strain evidence="6 7">DSM 19922</strain>
    </source>
</reference>
<dbReference type="InterPro" id="IPR010645">
    <property type="entry name" value="MFS_4"/>
</dbReference>
<dbReference type="InterPro" id="IPR020846">
    <property type="entry name" value="MFS_dom"/>
</dbReference>
<evidence type="ECO:0000256" key="2">
    <source>
        <dbReference type="ARBA" id="ARBA00022989"/>
    </source>
</evidence>
<dbReference type="PROSITE" id="PS50850">
    <property type="entry name" value="MFS"/>
    <property type="match status" value="1"/>
</dbReference>
<comment type="caution">
    <text evidence="6">The sequence shown here is derived from an EMBL/GenBank/DDBJ whole genome shotgun (WGS) entry which is preliminary data.</text>
</comment>
<keyword evidence="1 4" id="KW-0812">Transmembrane</keyword>
<protein>
    <submittedName>
        <fullName evidence="6">MFS family arabinose efflux permease</fullName>
    </submittedName>
</protein>
<feature type="transmembrane region" description="Helical" evidence="4">
    <location>
        <begin position="166"/>
        <end position="184"/>
    </location>
</feature>
<evidence type="ECO:0000313" key="6">
    <source>
        <dbReference type="EMBL" id="MDQ0533841.1"/>
    </source>
</evidence>
<feature type="transmembrane region" description="Helical" evidence="4">
    <location>
        <begin position="330"/>
        <end position="349"/>
    </location>
</feature>
<feature type="transmembrane region" description="Helical" evidence="4">
    <location>
        <begin position="43"/>
        <end position="63"/>
    </location>
</feature>
<dbReference type="SUPFAM" id="SSF103473">
    <property type="entry name" value="MFS general substrate transporter"/>
    <property type="match status" value="1"/>
</dbReference>
<keyword evidence="2 4" id="KW-1133">Transmembrane helix</keyword>
<feature type="transmembrane region" description="Helical" evidence="4">
    <location>
        <begin position="209"/>
        <end position="234"/>
    </location>
</feature>
<evidence type="ECO:0000313" key="7">
    <source>
        <dbReference type="Proteomes" id="UP001244552"/>
    </source>
</evidence>
<evidence type="ECO:0000256" key="4">
    <source>
        <dbReference type="SAM" id="Phobius"/>
    </source>
</evidence>
<feature type="transmembrane region" description="Helical" evidence="4">
    <location>
        <begin position="100"/>
        <end position="123"/>
    </location>
</feature>
<feature type="transmembrane region" description="Helical" evidence="4">
    <location>
        <begin position="246"/>
        <end position="265"/>
    </location>
</feature>
<dbReference type="InterPro" id="IPR036259">
    <property type="entry name" value="MFS_trans_sf"/>
</dbReference>
<feature type="transmembrane region" description="Helical" evidence="4">
    <location>
        <begin position="135"/>
        <end position="160"/>
    </location>
</feature>
<dbReference type="Gene3D" id="1.20.1250.20">
    <property type="entry name" value="MFS general substrate transporter like domains"/>
    <property type="match status" value="1"/>
</dbReference>
<feature type="transmembrane region" description="Helical" evidence="4">
    <location>
        <begin position="296"/>
        <end position="318"/>
    </location>
</feature>
<dbReference type="Pfam" id="PF06779">
    <property type="entry name" value="MFS_4"/>
    <property type="match status" value="1"/>
</dbReference>
<sequence>MVRVLIGGVVALAIAMGVARFAFTPILPAMQAATGLGTDGAGLLASVNYLGYFLGALAAGLVPHGRVRTAVFRVSLLLSVCSTAAMGLDLGNAERAMPVWLVLRFVSGLSSAGIFILGIAMVLDTLTRRGGERLAGWLYTGVGSGIAASGLFVGLAGGWLGWAGDWLALGAICAGLGLMPWLWLSDPLQPAHPAAGTAAGKPPGLSMPLLLLTAAYFLQGGGYIVSATFMVSILKTDPGTAAVGEMAWMMAGLGAMGGGVTWAAVARRTSGWWSLILLHLVQAAVVLLPMSGSPVLALVAAILFGSTFVGAVSQSFALGRQLSAGGSARVVGALTAIYGLGQIIGPLPAGMVVARTGSFNLALVGAAAAVLAAAVLLVLGMLIAGRQSSGDPAMISTKA</sequence>
<proteinExistence type="predicted"/>
<feature type="transmembrane region" description="Helical" evidence="4">
    <location>
        <begin position="272"/>
        <end position="290"/>
    </location>
</feature>
<name>A0ABU0MKD0_9PROT</name>
<feature type="transmembrane region" description="Helical" evidence="4">
    <location>
        <begin position="361"/>
        <end position="384"/>
    </location>
</feature>
<evidence type="ECO:0000259" key="5">
    <source>
        <dbReference type="PROSITE" id="PS50850"/>
    </source>
</evidence>
<dbReference type="PANTHER" id="PTHR23537:SF1">
    <property type="entry name" value="SUGAR TRANSPORTER"/>
    <property type="match status" value="1"/>
</dbReference>
<evidence type="ECO:0000256" key="1">
    <source>
        <dbReference type="ARBA" id="ARBA00022692"/>
    </source>
</evidence>
<dbReference type="RefSeq" id="WP_209982259.1">
    <property type="nucleotide sequence ID" value="NZ_JAGINO010000008.1"/>
</dbReference>
<dbReference type="EMBL" id="JAUSVU010000008">
    <property type="protein sequence ID" value="MDQ0533841.1"/>
    <property type="molecule type" value="Genomic_DNA"/>
</dbReference>